<sequence length="426" mass="47998">MQDGFLTVSVINFSTNRPIEDATINIYGMDDQQNSTGIVFENLKTDESGQVRGLTLPAPDVQYSLDPASTVKPYSEYIVEVISQGFEPVLIKGTQILPIVEALQNVPVGRPTQQTRRNNKKRQQNTIYDISAHTLWGNYPPKIPESSLKPLPPPTGFVVLDEPVVPEFIVVHDGLPEDTSAENYWIPFRDYIKNVASSEIYSTWPEQTIYANVIAIISFTLNRVFTEWYRNKGYQFTITSSTAYDHKYIHNRNVFDNISVIVDDIFNTFIRRPPTARQPLLAQYCDGKKSQCPDQMTQWGSKDLGDQGMNYEEILKYFYGDNITFAQANVVSGVPVSFPGFTLQLGSNNSYVKTIQNQLNAISNSYPAIEKVAEDGIFGTSTEKAVKKFQEVFNLPQTGVVDFKTWYAISRIYVATTKIASLNPVI</sequence>
<protein>
    <submittedName>
        <fullName evidence="2">Peptidoglycan-binding protein</fullName>
    </submittedName>
</protein>
<dbReference type="EMBL" id="JWHR01000038">
    <property type="protein sequence ID" value="KHS58314.1"/>
    <property type="molecule type" value="Genomic_DNA"/>
</dbReference>
<dbReference type="AlphaFoldDB" id="A0A0B3VZQ4"/>
<keyword evidence="3" id="KW-1185">Reference proteome</keyword>
<name>A0A0B3VZQ4_9FIRM</name>
<proteinExistence type="predicted"/>
<dbReference type="InterPro" id="IPR036366">
    <property type="entry name" value="PGBDSf"/>
</dbReference>
<dbReference type="OrthoDB" id="2933491at2"/>
<dbReference type="STRING" id="1577792.QX51_03170"/>
<dbReference type="Gene3D" id="1.10.101.10">
    <property type="entry name" value="PGBD-like superfamily/PGBD"/>
    <property type="match status" value="1"/>
</dbReference>
<dbReference type="InterPro" id="IPR002477">
    <property type="entry name" value="Peptidoglycan-bd-like"/>
</dbReference>
<accession>A0A0B3VZQ4</accession>
<feature type="domain" description="Peptidoglycan binding-like" evidence="1">
    <location>
        <begin position="350"/>
        <end position="409"/>
    </location>
</feature>
<dbReference type="Pfam" id="PF01471">
    <property type="entry name" value="PG_binding_1"/>
    <property type="match status" value="1"/>
</dbReference>
<evidence type="ECO:0000313" key="3">
    <source>
        <dbReference type="Proteomes" id="UP000031189"/>
    </source>
</evidence>
<dbReference type="RefSeq" id="WP_039678461.1">
    <property type="nucleotide sequence ID" value="NZ_JWHR01000038.1"/>
</dbReference>
<evidence type="ECO:0000313" key="2">
    <source>
        <dbReference type="EMBL" id="KHS58314.1"/>
    </source>
</evidence>
<dbReference type="Proteomes" id="UP000031189">
    <property type="component" value="Unassembled WGS sequence"/>
</dbReference>
<organism evidence="2 3">
    <name type="scientific">Terrisporobacter othiniensis</name>
    <dbReference type="NCBI Taxonomy" id="1577792"/>
    <lineage>
        <taxon>Bacteria</taxon>
        <taxon>Bacillati</taxon>
        <taxon>Bacillota</taxon>
        <taxon>Clostridia</taxon>
        <taxon>Peptostreptococcales</taxon>
        <taxon>Peptostreptococcaceae</taxon>
        <taxon>Terrisporobacter</taxon>
    </lineage>
</organism>
<reference evidence="2 3" key="1">
    <citation type="submission" date="2014-12" db="EMBL/GenBank/DDBJ databases">
        <title>Draft genome sequence of Terrisporobacter sp. 08-306576, isolated from the blood culture of a bacteremia patient.</title>
        <authorList>
            <person name="Lund L.C."/>
            <person name="Sydenham T.V."/>
            <person name="Hogh S.V."/>
            <person name="Skov M.N."/>
            <person name="Kemp M."/>
            <person name="Justesen U.S."/>
        </authorList>
    </citation>
    <scope>NUCLEOTIDE SEQUENCE [LARGE SCALE GENOMIC DNA]</scope>
    <source>
        <strain evidence="2 3">08-306576</strain>
    </source>
</reference>
<comment type="caution">
    <text evidence="2">The sequence shown here is derived from an EMBL/GenBank/DDBJ whole genome shotgun (WGS) entry which is preliminary data.</text>
</comment>
<dbReference type="InterPro" id="IPR036365">
    <property type="entry name" value="PGBD-like_sf"/>
</dbReference>
<dbReference type="SUPFAM" id="SSF47090">
    <property type="entry name" value="PGBD-like"/>
    <property type="match status" value="1"/>
</dbReference>
<evidence type="ECO:0000259" key="1">
    <source>
        <dbReference type="Pfam" id="PF01471"/>
    </source>
</evidence>
<gene>
    <name evidence="2" type="ORF">QX51_03170</name>
</gene>